<name>A0A5J5J5H3_9MICO</name>
<evidence type="ECO:0000313" key="2">
    <source>
        <dbReference type="Proteomes" id="UP000325827"/>
    </source>
</evidence>
<proteinExistence type="predicted"/>
<evidence type="ECO:0000313" key="1">
    <source>
        <dbReference type="EMBL" id="KAA9110158.1"/>
    </source>
</evidence>
<protein>
    <submittedName>
        <fullName evidence="1">Uncharacterized protein</fullName>
    </submittedName>
</protein>
<dbReference type="EMBL" id="VYSA01000001">
    <property type="protein sequence ID" value="KAA9110158.1"/>
    <property type="molecule type" value="Genomic_DNA"/>
</dbReference>
<dbReference type="Proteomes" id="UP000325827">
    <property type="component" value="Unassembled WGS sequence"/>
</dbReference>
<organism evidence="1 2">
    <name type="scientific">Microbacterium rhizomatis</name>
    <dbReference type="NCBI Taxonomy" id="1631477"/>
    <lineage>
        <taxon>Bacteria</taxon>
        <taxon>Bacillati</taxon>
        <taxon>Actinomycetota</taxon>
        <taxon>Actinomycetes</taxon>
        <taxon>Micrococcales</taxon>
        <taxon>Microbacteriaceae</taxon>
        <taxon>Microbacterium</taxon>
    </lineage>
</organism>
<reference evidence="2" key="1">
    <citation type="submission" date="2019-09" db="EMBL/GenBank/DDBJ databases">
        <title>Mumia zhuanghuii sp. nov. isolated from the intestinal contents of plateau pika (Ochotona curzoniae) in the Qinghai-Tibet plateau of China.</title>
        <authorList>
            <person name="Tian Z."/>
        </authorList>
    </citation>
    <scope>NUCLEOTIDE SEQUENCE [LARGE SCALE GENOMIC DNA]</scope>
    <source>
        <strain evidence="2">JCM 30598</strain>
    </source>
</reference>
<accession>A0A5J5J5H3</accession>
<comment type="caution">
    <text evidence="1">The sequence shown here is derived from an EMBL/GenBank/DDBJ whole genome shotgun (WGS) entry which is preliminary data.</text>
</comment>
<dbReference type="AlphaFoldDB" id="A0A5J5J5H3"/>
<gene>
    <name evidence="1" type="ORF">F6B43_00140</name>
</gene>
<dbReference type="RefSeq" id="WP_150446962.1">
    <property type="nucleotide sequence ID" value="NZ_VYSA01000001.1"/>
</dbReference>
<keyword evidence="2" id="KW-1185">Reference proteome</keyword>
<sequence length="124" mass="12899">MTALATVAQVPGTRLVLAQARERIKLAARGRDREALRAVRDEMRGLAVHFLVHGGGPAYDVAVVAEDAVAALNRVVAFDVMHPPKPLGGPGSSFDCRDGKHDACGESGACRGCGCHDEPVTAGV</sequence>